<feature type="transmembrane region" description="Helical" evidence="1">
    <location>
        <begin position="33"/>
        <end position="51"/>
    </location>
</feature>
<comment type="caution">
    <text evidence="2">The sequence shown here is derived from an EMBL/GenBank/DDBJ whole genome shotgun (WGS) entry which is preliminary data.</text>
</comment>
<reference evidence="2" key="1">
    <citation type="submission" date="2022-07" db="EMBL/GenBank/DDBJ databases">
        <title>Phylogenomic reconstructions and comparative analyses of Kickxellomycotina fungi.</title>
        <authorList>
            <person name="Reynolds N.K."/>
            <person name="Stajich J.E."/>
            <person name="Barry K."/>
            <person name="Grigoriev I.V."/>
            <person name="Crous P."/>
            <person name="Smith M.E."/>
        </authorList>
    </citation>
    <scope>NUCLEOTIDE SEQUENCE</scope>
    <source>
        <strain evidence="2">CBS 109367</strain>
    </source>
</reference>
<dbReference type="Proteomes" id="UP001151516">
    <property type="component" value="Unassembled WGS sequence"/>
</dbReference>
<proteinExistence type="predicted"/>
<dbReference type="AlphaFoldDB" id="A0A9W8L4E3"/>
<keyword evidence="1" id="KW-0472">Membrane</keyword>
<keyword evidence="1" id="KW-1133">Transmembrane helix</keyword>
<gene>
    <name evidence="2" type="ORF">IWW39_002572</name>
</gene>
<accession>A0A9W8L4E3</accession>
<keyword evidence="3" id="KW-1185">Reference proteome</keyword>
<dbReference type="EMBL" id="JANBTX010000058">
    <property type="protein sequence ID" value="KAJ2687957.1"/>
    <property type="molecule type" value="Genomic_DNA"/>
</dbReference>
<sequence>MAPFLSTFVGGTVGLLTGMYAIALRGRTVLKPHASYLVFTGVGGYIGFKYYRFKQFEGQLIEKRRVVLLEKRAKRQEEAATAAAAAAANGN</sequence>
<evidence type="ECO:0000256" key="1">
    <source>
        <dbReference type="SAM" id="Phobius"/>
    </source>
</evidence>
<name>A0A9W8L4E3_9FUNG</name>
<evidence type="ECO:0000313" key="3">
    <source>
        <dbReference type="Proteomes" id="UP001151516"/>
    </source>
</evidence>
<keyword evidence="1" id="KW-0812">Transmembrane</keyword>
<dbReference type="OrthoDB" id="5559437at2759"/>
<protein>
    <submittedName>
        <fullName evidence="2">Uncharacterized protein</fullName>
    </submittedName>
</protein>
<organism evidence="2 3">
    <name type="scientific">Coemansia spiralis</name>
    <dbReference type="NCBI Taxonomy" id="417178"/>
    <lineage>
        <taxon>Eukaryota</taxon>
        <taxon>Fungi</taxon>
        <taxon>Fungi incertae sedis</taxon>
        <taxon>Zoopagomycota</taxon>
        <taxon>Kickxellomycotina</taxon>
        <taxon>Kickxellomycetes</taxon>
        <taxon>Kickxellales</taxon>
        <taxon>Kickxellaceae</taxon>
        <taxon>Coemansia</taxon>
    </lineage>
</organism>
<evidence type="ECO:0000313" key="2">
    <source>
        <dbReference type="EMBL" id="KAJ2687957.1"/>
    </source>
</evidence>